<keyword evidence="3" id="KW-0698">rRNA processing</keyword>
<dbReference type="GO" id="GO:0034457">
    <property type="term" value="C:Mpp10 complex"/>
    <property type="evidence" value="ECO:0007669"/>
    <property type="project" value="InterPro"/>
</dbReference>
<gene>
    <name evidence="8" type="ORF">TAT_000021600</name>
    <name evidence="9" type="ORF">TAV_000021500</name>
</gene>
<keyword evidence="5" id="KW-0687">Ribonucleoprotein</keyword>
<feature type="region of interest" description="Disordered" evidence="7">
    <location>
        <begin position="140"/>
        <end position="160"/>
    </location>
</feature>
<feature type="compositionally biased region" description="Basic and acidic residues" evidence="7">
    <location>
        <begin position="555"/>
        <end position="566"/>
    </location>
</feature>
<evidence type="ECO:0000256" key="1">
    <source>
        <dbReference type="ARBA" id="ARBA00004604"/>
    </source>
</evidence>
<dbReference type="PANTHER" id="PTHR17039:SF0">
    <property type="entry name" value="U3 SMALL NUCLEOLAR RIBONUCLEOPROTEIN PROTEIN MPP10"/>
    <property type="match status" value="1"/>
</dbReference>
<evidence type="ECO:0000256" key="6">
    <source>
        <dbReference type="ARBA" id="ARBA00029455"/>
    </source>
</evidence>
<evidence type="ECO:0000256" key="4">
    <source>
        <dbReference type="ARBA" id="ARBA00023242"/>
    </source>
</evidence>
<dbReference type="VEuPathDB" id="PiroplasmaDB:TA19190"/>
<dbReference type="GO" id="GO:0032040">
    <property type="term" value="C:small-subunit processome"/>
    <property type="evidence" value="ECO:0007669"/>
    <property type="project" value="TreeGrafter"/>
</dbReference>
<evidence type="ECO:0000256" key="7">
    <source>
        <dbReference type="SAM" id="MobiDB-lite"/>
    </source>
</evidence>
<name>A0A3B0MPT3_THEAN</name>
<evidence type="ECO:0000313" key="8">
    <source>
        <dbReference type="EMBL" id="SVP88352.1"/>
    </source>
</evidence>
<keyword evidence="2" id="KW-0690">Ribosome biogenesis</keyword>
<sequence>MVDLSGNNLTEFPWLLFTDLSVSNEFLRKNLSLNLFHVLRLKLFKKYLAEETAKRRSRKSSAVKRSQGYSNSHATKLVNSAEKLDLQQLWHFINGNLNLNVTYFNDKIDEILLNNSLTICKHSNNSTNINNSHDIVDNTNSSADNATDTEDNISSVDSDTNINNLDDSLDKNVLSNQLENNVEDEFFKFDEMERFVDEEYIEDEEIDYFDSLGEESDNSTPACDMMFSDFFDNPSTTNTNTSVNMPNSNNIDDQDESDEFDEWDESELDVEDDKVYRDDIDLTSMYDIDQDNSQDDINLPNEPDGVKNSIDEIEKELVKEKDWSMMGEAWGYSRPRNSLLSLDLQLPYYNSTLQNTANTNTDNTTDTVDNTNPLDKVDMEIIIMERIKSGIFDNIEYKRDFHAEDSKPDQVEELDFSKDKRGLGEIYEDKYKELFSSNNSKLDTQKQLLTEMFSKLIYKLDSLSNSSFIPKIPKSTTNSISTISVETPINVIISENNVVNSSNTATANGSKVNLVSTGSNRNRKKRKYKSRMKRLVKSGKMTVKDVEMLNKKMREANKQRREDLKNKKLTGLTSKDLKSKTRINTTQLLNNISQN</sequence>
<dbReference type="AlphaFoldDB" id="A0A3B0MPT3"/>
<comment type="similarity">
    <text evidence="6">Belongs to the MPP10 family.</text>
</comment>
<dbReference type="GO" id="GO:0005732">
    <property type="term" value="C:sno(s)RNA-containing ribonucleoprotein complex"/>
    <property type="evidence" value="ECO:0007669"/>
    <property type="project" value="InterPro"/>
</dbReference>
<evidence type="ECO:0000256" key="5">
    <source>
        <dbReference type="ARBA" id="ARBA00023274"/>
    </source>
</evidence>
<evidence type="ECO:0000313" key="9">
    <source>
        <dbReference type="EMBL" id="SVP89520.1"/>
    </source>
</evidence>
<feature type="region of interest" description="Disordered" evidence="7">
    <location>
        <begin position="286"/>
        <end position="307"/>
    </location>
</feature>
<accession>A0A3B0MPT3</accession>
<dbReference type="EMBL" id="UIVS01000001">
    <property type="protein sequence ID" value="SVP89520.1"/>
    <property type="molecule type" value="Genomic_DNA"/>
</dbReference>
<evidence type="ECO:0000256" key="2">
    <source>
        <dbReference type="ARBA" id="ARBA00022517"/>
    </source>
</evidence>
<keyword evidence="4" id="KW-0539">Nucleus</keyword>
<dbReference type="Pfam" id="PF04006">
    <property type="entry name" value="Mpp10"/>
    <property type="match status" value="1"/>
</dbReference>
<protein>
    <submittedName>
        <fullName evidence="9">Mpp10 protein, putative</fullName>
    </submittedName>
</protein>
<dbReference type="PANTHER" id="PTHR17039">
    <property type="entry name" value="U3 SMALL NUCLEOLAR RIBONUCLEOPROTEIN PROTEIN MPP10"/>
    <property type="match status" value="1"/>
</dbReference>
<feature type="region of interest" description="Disordered" evidence="7">
    <location>
        <begin position="237"/>
        <end position="259"/>
    </location>
</feature>
<comment type="subcellular location">
    <subcellularLocation>
        <location evidence="1">Nucleus</location>
        <location evidence="1">Nucleolus</location>
    </subcellularLocation>
</comment>
<feature type="compositionally biased region" description="Low complexity" evidence="7">
    <location>
        <begin position="237"/>
        <end position="250"/>
    </location>
</feature>
<dbReference type="GO" id="GO:0006364">
    <property type="term" value="P:rRNA processing"/>
    <property type="evidence" value="ECO:0007669"/>
    <property type="project" value="UniProtKB-KW"/>
</dbReference>
<proteinExistence type="inferred from homology"/>
<reference evidence="9" key="1">
    <citation type="submission" date="2018-07" db="EMBL/GenBank/DDBJ databases">
        <authorList>
            <person name="Quirk P.G."/>
            <person name="Krulwich T.A."/>
        </authorList>
    </citation>
    <scope>NUCLEOTIDE SEQUENCE</scope>
    <source>
        <strain evidence="9">Anand</strain>
    </source>
</reference>
<feature type="region of interest" description="Disordered" evidence="7">
    <location>
        <begin position="555"/>
        <end position="577"/>
    </location>
</feature>
<dbReference type="EMBL" id="UIVT01000001">
    <property type="protein sequence ID" value="SVP88352.1"/>
    <property type="molecule type" value="Genomic_DNA"/>
</dbReference>
<organism evidence="9">
    <name type="scientific">Theileria annulata</name>
    <dbReference type="NCBI Taxonomy" id="5874"/>
    <lineage>
        <taxon>Eukaryota</taxon>
        <taxon>Sar</taxon>
        <taxon>Alveolata</taxon>
        <taxon>Apicomplexa</taxon>
        <taxon>Aconoidasida</taxon>
        <taxon>Piroplasmida</taxon>
        <taxon>Theileriidae</taxon>
        <taxon>Theileria</taxon>
    </lineage>
</organism>
<dbReference type="InterPro" id="IPR012173">
    <property type="entry name" value="Mpp10"/>
</dbReference>
<evidence type="ECO:0000256" key="3">
    <source>
        <dbReference type="ARBA" id="ARBA00022552"/>
    </source>
</evidence>